<proteinExistence type="predicted"/>
<dbReference type="PANTHER" id="PTHR12993">
    <property type="entry name" value="N-ACETYLGLUCOSAMINYL-PHOSPHATIDYLINOSITOL DE-N-ACETYLASE-RELATED"/>
    <property type="match status" value="1"/>
</dbReference>
<dbReference type="SUPFAM" id="SSF102588">
    <property type="entry name" value="LmbE-like"/>
    <property type="match status" value="1"/>
</dbReference>
<dbReference type="EMBL" id="BSOR01000008">
    <property type="protein sequence ID" value="GLR63048.1"/>
    <property type="molecule type" value="Genomic_DNA"/>
</dbReference>
<protein>
    <submittedName>
        <fullName evidence="1">GlcNAc-PI de-N-acetylase</fullName>
    </submittedName>
</protein>
<dbReference type="Gene3D" id="3.40.50.10320">
    <property type="entry name" value="LmbE-like"/>
    <property type="match status" value="1"/>
</dbReference>
<evidence type="ECO:0000313" key="1">
    <source>
        <dbReference type="EMBL" id="GLR63048.1"/>
    </source>
</evidence>
<evidence type="ECO:0000313" key="2">
    <source>
        <dbReference type="Proteomes" id="UP001156682"/>
    </source>
</evidence>
<reference evidence="2" key="1">
    <citation type="journal article" date="2019" name="Int. J. Syst. Evol. Microbiol.">
        <title>The Global Catalogue of Microorganisms (GCM) 10K type strain sequencing project: providing services to taxonomists for standard genome sequencing and annotation.</title>
        <authorList>
            <consortium name="The Broad Institute Genomics Platform"/>
            <consortium name="The Broad Institute Genome Sequencing Center for Infectious Disease"/>
            <person name="Wu L."/>
            <person name="Ma J."/>
        </authorList>
    </citation>
    <scope>NUCLEOTIDE SEQUENCE [LARGE SCALE GENOMIC DNA]</scope>
    <source>
        <strain evidence="2">NBRC 100033</strain>
    </source>
</reference>
<sequence>MNKILVIAPHADDETLGCAGALLRHKAEGCQIHWLLVTGMSEASGFSKNQITTRNNEIKLVAEQYGFDSVSQLGLPPAALETLPIGKLIGGISKVINEVKPQTVYVTYRNDAHSDHELVFDAAMSATKSFRYPFIKRVLAYETISETDFGMKPEDGGFRPNVYVDISAYIQKKLDIMEIYQSEMGNFPFPRSRKALEALATLRGAQSNCHAAEAFMLIKEII</sequence>
<comment type="caution">
    <text evidence="1">The sequence shown here is derived from an EMBL/GenBank/DDBJ whole genome shotgun (WGS) entry which is preliminary data.</text>
</comment>
<dbReference type="InterPro" id="IPR024078">
    <property type="entry name" value="LmbE-like_dom_sf"/>
</dbReference>
<dbReference type="Proteomes" id="UP001156682">
    <property type="component" value="Unassembled WGS sequence"/>
</dbReference>
<dbReference type="RefSeq" id="WP_027850649.1">
    <property type="nucleotide sequence ID" value="NZ_BSOR01000008.1"/>
</dbReference>
<name>A0ABQ5ZYI8_9GAMM</name>
<dbReference type="PANTHER" id="PTHR12993:SF11">
    <property type="entry name" value="N-ACETYLGLUCOSAMINYL-PHOSPHATIDYLINOSITOL DE-N-ACETYLASE"/>
    <property type="match status" value="1"/>
</dbReference>
<keyword evidence="2" id="KW-1185">Reference proteome</keyword>
<gene>
    <name evidence="1" type="ORF">GCM10007878_04830</name>
</gene>
<accession>A0ABQ5ZYI8</accession>
<organism evidence="1 2">
    <name type="scientific">Marinospirillum insulare</name>
    <dbReference type="NCBI Taxonomy" id="217169"/>
    <lineage>
        <taxon>Bacteria</taxon>
        <taxon>Pseudomonadati</taxon>
        <taxon>Pseudomonadota</taxon>
        <taxon>Gammaproteobacteria</taxon>
        <taxon>Oceanospirillales</taxon>
        <taxon>Oceanospirillaceae</taxon>
        <taxon>Marinospirillum</taxon>
    </lineage>
</organism>
<dbReference type="Pfam" id="PF02585">
    <property type="entry name" value="PIG-L"/>
    <property type="match status" value="1"/>
</dbReference>
<dbReference type="InterPro" id="IPR003737">
    <property type="entry name" value="GlcNAc_PI_deacetylase-related"/>
</dbReference>